<keyword evidence="5" id="KW-0406">Ion transport</keyword>
<dbReference type="Pfam" id="PF00654">
    <property type="entry name" value="Voltage_CLC"/>
    <property type="match status" value="1"/>
</dbReference>
<dbReference type="CDD" id="cd01034">
    <property type="entry name" value="EriC_like"/>
    <property type="match status" value="1"/>
</dbReference>
<keyword evidence="4 10" id="KW-1133">Transmembrane helix</keyword>
<name>A0ABX2INA7_9RHOO</name>
<dbReference type="Gene3D" id="1.10.3080.10">
    <property type="entry name" value="Clc chloride channel"/>
    <property type="match status" value="1"/>
</dbReference>
<comment type="caution">
    <text evidence="11">The sequence shown here is derived from an EMBL/GenBank/DDBJ whole genome shotgun (WGS) entry which is preliminary data.</text>
</comment>
<feature type="transmembrane region" description="Helical" evidence="10">
    <location>
        <begin position="276"/>
        <end position="297"/>
    </location>
</feature>
<gene>
    <name evidence="11" type="ORF">HJ583_014105</name>
</gene>
<dbReference type="InterPro" id="IPR050368">
    <property type="entry name" value="ClC-type_chloride_channel"/>
</dbReference>
<evidence type="ECO:0000256" key="2">
    <source>
        <dbReference type="ARBA" id="ARBA00022448"/>
    </source>
</evidence>
<keyword evidence="12" id="KW-1185">Reference proteome</keyword>
<accession>A0ABX2INA7</accession>
<evidence type="ECO:0000256" key="3">
    <source>
        <dbReference type="ARBA" id="ARBA00022692"/>
    </source>
</evidence>
<reference evidence="11 12" key="1">
    <citation type="submission" date="2020-06" db="EMBL/GenBank/DDBJ databases">
        <title>Draft genome of Uliginosibacterium sp. IMCC34675.</title>
        <authorList>
            <person name="Song J."/>
        </authorList>
    </citation>
    <scope>NUCLEOTIDE SEQUENCE [LARGE SCALE GENOMIC DNA]</scope>
    <source>
        <strain evidence="11 12">IMCC34675</strain>
    </source>
</reference>
<protein>
    <submittedName>
        <fullName evidence="11">Chloride channel protein</fullName>
    </submittedName>
</protein>
<dbReference type="RefSeq" id="WP_170022496.1">
    <property type="nucleotide sequence ID" value="NZ_JABCSC020000003.1"/>
</dbReference>
<evidence type="ECO:0000256" key="9">
    <source>
        <dbReference type="ARBA" id="ARBA00023303"/>
    </source>
</evidence>
<dbReference type="SUPFAM" id="SSF81340">
    <property type="entry name" value="Clc chloride channel"/>
    <property type="match status" value="1"/>
</dbReference>
<evidence type="ECO:0000256" key="8">
    <source>
        <dbReference type="ARBA" id="ARBA00023214"/>
    </source>
</evidence>
<feature type="transmembrane region" description="Helical" evidence="10">
    <location>
        <begin position="63"/>
        <end position="81"/>
    </location>
</feature>
<comment type="subcellular location">
    <subcellularLocation>
        <location evidence="1">Membrane</location>
        <topology evidence="1">Multi-pass membrane protein</topology>
    </subcellularLocation>
</comment>
<organism evidence="11 12">
    <name type="scientific">Uliginosibacterium aquaticum</name>
    <dbReference type="NCBI Taxonomy" id="2731212"/>
    <lineage>
        <taxon>Bacteria</taxon>
        <taxon>Pseudomonadati</taxon>
        <taxon>Pseudomonadota</taxon>
        <taxon>Betaproteobacteria</taxon>
        <taxon>Rhodocyclales</taxon>
        <taxon>Zoogloeaceae</taxon>
        <taxon>Uliginosibacterium</taxon>
    </lineage>
</organism>
<evidence type="ECO:0000256" key="6">
    <source>
        <dbReference type="ARBA" id="ARBA00023136"/>
    </source>
</evidence>
<dbReference type="InterPro" id="IPR014743">
    <property type="entry name" value="Cl-channel_core"/>
</dbReference>
<feature type="transmembrane region" description="Helical" evidence="10">
    <location>
        <begin position="162"/>
        <end position="185"/>
    </location>
</feature>
<evidence type="ECO:0000256" key="4">
    <source>
        <dbReference type="ARBA" id="ARBA00022989"/>
    </source>
</evidence>
<evidence type="ECO:0000313" key="11">
    <source>
        <dbReference type="EMBL" id="NSL56169.1"/>
    </source>
</evidence>
<keyword evidence="8" id="KW-0868">Chloride</keyword>
<feature type="transmembrane region" description="Helical" evidence="10">
    <location>
        <begin position="197"/>
        <end position="216"/>
    </location>
</feature>
<dbReference type="Proteomes" id="UP000778523">
    <property type="component" value="Unassembled WGS sequence"/>
</dbReference>
<keyword evidence="7" id="KW-0869">Chloride channel</keyword>
<dbReference type="PANTHER" id="PTHR43427">
    <property type="entry name" value="CHLORIDE CHANNEL PROTEIN CLC-E"/>
    <property type="match status" value="1"/>
</dbReference>
<dbReference type="PANTHER" id="PTHR43427:SF6">
    <property type="entry name" value="CHLORIDE CHANNEL PROTEIN CLC-E"/>
    <property type="match status" value="1"/>
</dbReference>
<keyword evidence="3 10" id="KW-0812">Transmembrane</keyword>
<sequence length="435" mass="45121">MRFEALMAKLPRSWRIPLRAGRWQGRGLFGALALLAACGVILLAVLADWAALLHLRLMAVSPWLALLWMPAGFALSSWLSLRIFAGTQGSGVPQTVAAALDHGVHMPGFRAALGKLLLTPLAMLWGAAAGREGPSIFLGAAIMQGGARWSYLRHAASPRQLLVAGGAIGVAAAFNTPLAGIMFAIEELSRKRSFNANATTLMAVVLAGLASTALLGNYLYFGRSAATLAVFSELDALLLCGIVGGLAGGLFSRAAINVERLLPVRLRSLRAGRPMYFASACGLCAALLGLASGGLTWGTGYEEARQAVTSAASMPLYYSPLKMLSLLITFASSIPAGIFAPSLAIGAGLSGFVEFLCPGSTLGALALLCMAAYLGGLTQAPITSFVVVLEMSSNQQLMIPLILAATLGHVAARASGAEPVFYGLARRLPLPSGSP</sequence>
<keyword evidence="6 10" id="KW-0472">Membrane</keyword>
<evidence type="ECO:0000256" key="1">
    <source>
        <dbReference type="ARBA" id="ARBA00004141"/>
    </source>
</evidence>
<keyword evidence="2" id="KW-0813">Transport</keyword>
<evidence type="ECO:0000256" key="10">
    <source>
        <dbReference type="SAM" id="Phobius"/>
    </source>
</evidence>
<proteinExistence type="predicted"/>
<feature type="transmembrane region" description="Helical" evidence="10">
    <location>
        <begin position="236"/>
        <end position="256"/>
    </location>
</feature>
<evidence type="ECO:0000313" key="12">
    <source>
        <dbReference type="Proteomes" id="UP000778523"/>
    </source>
</evidence>
<feature type="transmembrane region" description="Helical" evidence="10">
    <location>
        <begin position="352"/>
        <end position="375"/>
    </location>
</feature>
<feature type="transmembrane region" description="Helical" evidence="10">
    <location>
        <begin position="317"/>
        <end position="340"/>
    </location>
</feature>
<evidence type="ECO:0000256" key="5">
    <source>
        <dbReference type="ARBA" id="ARBA00023065"/>
    </source>
</evidence>
<dbReference type="InterPro" id="IPR001807">
    <property type="entry name" value="ClC"/>
</dbReference>
<evidence type="ECO:0000256" key="7">
    <source>
        <dbReference type="ARBA" id="ARBA00023173"/>
    </source>
</evidence>
<keyword evidence="9" id="KW-0407">Ion channel</keyword>
<dbReference type="EMBL" id="JABCSC020000003">
    <property type="protein sequence ID" value="NSL56169.1"/>
    <property type="molecule type" value="Genomic_DNA"/>
</dbReference>
<dbReference type="PRINTS" id="PR00762">
    <property type="entry name" value="CLCHANNEL"/>
</dbReference>